<dbReference type="EMBL" id="JAOVZO020000018">
    <property type="protein sequence ID" value="MDC8014198.1"/>
    <property type="molecule type" value="Genomic_DNA"/>
</dbReference>
<feature type="domain" description="DUF4340" evidence="2">
    <location>
        <begin position="67"/>
        <end position="176"/>
    </location>
</feature>
<accession>A0A9X3YNX5</accession>
<evidence type="ECO:0000256" key="1">
    <source>
        <dbReference type="SAM" id="SignalP"/>
    </source>
</evidence>
<evidence type="ECO:0000313" key="3">
    <source>
        <dbReference type="EMBL" id="MDC8014198.1"/>
    </source>
</evidence>
<dbReference type="RefSeq" id="WP_263541836.1">
    <property type="nucleotide sequence ID" value="NZ_JAOVZO020000018.1"/>
</dbReference>
<comment type="caution">
    <text evidence="3">The sequence shown here is derived from an EMBL/GenBank/DDBJ whole genome shotgun (WGS) entry which is preliminary data.</text>
</comment>
<keyword evidence="1" id="KW-0732">Signal</keyword>
<proteinExistence type="predicted"/>
<evidence type="ECO:0000259" key="2">
    <source>
        <dbReference type="Pfam" id="PF14238"/>
    </source>
</evidence>
<feature type="chain" id="PRO_5040865343" evidence="1">
    <location>
        <begin position="25"/>
        <end position="260"/>
    </location>
</feature>
<sequence>MKRRTRTRLMLVLLVALLGAAAYAELLREEWAQPRPLTTVDTSAAARIVVECRTCRGRTFERTPAGWRMREPYAFAASDEAVARLLAIASAPMRKRRAAADADAKKLGLDPPVASIHIDDLRIDVGTTDAINGLRYVRHGGDIALVHDNYSAWLLAPPESELDRRLAPPDFDLATVRVDGDERPALAAAWRIVTTSQVVASNTIVAEGEIRRRIELAAKDGSTLRFTLVRGDGRYVALRDDLPLAYPLEEAQVQHLLPPP</sequence>
<evidence type="ECO:0000313" key="4">
    <source>
        <dbReference type="Proteomes" id="UP001139971"/>
    </source>
</evidence>
<gene>
    <name evidence="3" type="ORF">OD750_016755</name>
</gene>
<dbReference type="Pfam" id="PF14238">
    <property type="entry name" value="DUF4340"/>
    <property type="match status" value="1"/>
</dbReference>
<organism evidence="3 4">
    <name type="scientific">Tahibacter soli</name>
    <dbReference type="NCBI Taxonomy" id="2983605"/>
    <lineage>
        <taxon>Bacteria</taxon>
        <taxon>Pseudomonadati</taxon>
        <taxon>Pseudomonadota</taxon>
        <taxon>Gammaproteobacteria</taxon>
        <taxon>Lysobacterales</taxon>
        <taxon>Rhodanobacteraceae</taxon>
        <taxon>Tahibacter</taxon>
    </lineage>
</organism>
<dbReference type="InterPro" id="IPR025641">
    <property type="entry name" value="DUF4340"/>
</dbReference>
<name>A0A9X3YNX5_9GAMM</name>
<protein>
    <submittedName>
        <fullName evidence="3">DUF4340 domain-containing protein</fullName>
    </submittedName>
</protein>
<keyword evidence="4" id="KW-1185">Reference proteome</keyword>
<dbReference type="Proteomes" id="UP001139971">
    <property type="component" value="Unassembled WGS sequence"/>
</dbReference>
<dbReference type="AlphaFoldDB" id="A0A9X3YNX5"/>
<reference evidence="3" key="1">
    <citation type="submission" date="2023-02" db="EMBL/GenBank/DDBJ databases">
        <title>Tahibacter soli sp. nov. isolated from soil.</title>
        <authorList>
            <person name="Baek J.H."/>
            <person name="Lee J.K."/>
            <person name="Choi D.G."/>
            <person name="Jeon C.O."/>
        </authorList>
    </citation>
    <scope>NUCLEOTIDE SEQUENCE</scope>
    <source>
        <strain evidence="3">BL</strain>
    </source>
</reference>
<feature type="signal peptide" evidence="1">
    <location>
        <begin position="1"/>
        <end position="24"/>
    </location>
</feature>